<evidence type="ECO:0000259" key="1">
    <source>
        <dbReference type="Pfam" id="PF12759"/>
    </source>
</evidence>
<organism evidence="2 3">
    <name type="scientific">Emticicia aquatilis</name>
    <dbReference type="NCBI Taxonomy" id="1537369"/>
    <lineage>
        <taxon>Bacteria</taxon>
        <taxon>Pseudomonadati</taxon>
        <taxon>Bacteroidota</taxon>
        <taxon>Cytophagia</taxon>
        <taxon>Cytophagales</taxon>
        <taxon>Leadbetterellaceae</taxon>
        <taxon>Emticicia</taxon>
    </lineage>
</organism>
<dbReference type="PANTHER" id="PTHR47923">
    <property type="entry name" value="INSERTION ELEMENT IS1 1 PROTEIN INSA-RELATED"/>
    <property type="match status" value="1"/>
</dbReference>
<dbReference type="Proteomes" id="UP000609064">
    <property type="component" value="Unassembled WGS sequence"/>
</dbReference>
<dbReference type="EMBL" id="BMKK01000010">
    <property type="protein sequence ID" value="GGD73031.1"/>
    <property type="molecule type" value="Genomic_DNA"/>
</dbReference>
<protein>
    <recommendedName>
        <fullName evidence="1">Insertion element IS1 protein InsA helix-turn-helix domain-containing protein</fullName>
    </recommendedName>
</protein>
<dbReference type="InterPro" id="IPR024431">
    <property type="entry name" value="InsA_HTH_dom"/>
</dbReference>
<dbReference type="RefSeq" id="WP_188768988.1">
    <property type="nucleotide sequence ID" value="NZ_BMKK01000010.1"/>
</dbReference>
<gene>
    <name evidence="2" type="ORF">GCM10011514_41370</name>
</gene>
<proteinExistence type="predicted"/>
<comment type="caution">
    <text evidence="2">The sequence shown here is derived from an EMBL/GenBank/DDBJ whole genome shotgun (WGS) entry which is preliminary data.</text>
</comment>
<sequence>MATINLMCVHCESEKVVKCSLHPDTGKQRYLCKECGRRFVNGYTWRANDPTIKALIISMSHNGSGTRDIERVLKVARQTVSNTFKKKPQK</sequence>
<dbReference type="AlphaFoldDB" id="A0A917DUS5"/>
<evidence type="ECO:0000313" key="2">
    <source>
        <dbReference type="EMBL" id="GGD73031.1"/>
    </source>
</evidence>
<accession>A0A917DUS5</accession>
<keyword evidence="3" id="KW-1185">Reference proteome</keyword>
<reference evidence="2" key="1">
    <citation type="journal article" date="2014" name="Int. J. Syst. Evol. Microbiol.">
        <title>Complete genome sequence of Corynebacterium casei LMG S-19264T (=DSM 44701T), isolated from a smear-ripened cheese.</title>
        <authorList>
            <consortium name="US DOE Joint Genome Institute (JGI-PGF)"/>
            <person name="Walter F."/>
            <person name="Albersmeier A."/>
            <person name="Kalinowski J."/>
            <person name="Ruckert C."/>
        </authorList>
    </citation>
    <scope>NUCLEOTIDE SEQUENCE</scope>
    <source>
        <strain evidence="2">CGMCC 1.15958</strain>
    </source>
</reference>
<dbReference type="InterPro" id="IPR051252">
    <property type="entry name" value="IS1_transposase_InsA"/>
</dbReference>
<dbReference type="GO" id="GO:0006313">
    <property type="term" value="P:DNA transposition"/>
    <property type="evidence" value="ECO:0007669"/>
    <property type="project" value="TreeGrafter"/>
</dbReference>
<evidence type="ECO:0000313" key="3">
    <source>
        <dbReference type="Proteomes" id="UP000609064"/>
    </source>
</evidence>
<name>A0A917DUS5_9BACT</name>
<dbReference type="PANTHER" id="PTHR47923:SF1">
    <property type="entry name" value="INSERTION ELEMENT IS1 1 PROTEIN INSA-RELATED"/>
    <property type="match status" value="1"/>
</dbReference>
<feature type="domain" description="Insertion element IS1 protein InsA helix-turn-helix" evidence="1">
    <location>
        <begin position="43"/>
        <end position="85"/>
    </location>
</feature>
<reference evidence="2" key="2">
    <citation type="submission" date="2020-09" db="EMBL/GenBank/DDBJ databases">
        <authorList>
            <person name="Sun Q."/>
            <person name="Zhou Y."/>
        </authorList>
    </citation>
    <scope>NUCLEOTIDE SEQUENCE</scope>
    <source>
        <strain evidence="2">CGMCC 1.15958</strain>
    </source>
</reference>
<dbReference type="Pfam" id="PF12759">
    <property type="entry name" value="HTH_Tnp_IS1"/>
    <property type="match status" value="1"/>
</dbReference>